<protein>
    <recommendedName>
        <fullName evidence="1">Heterokaryon incompatibility domain-containing protein</fullName>
    </recommendedName>
</protein>
<dbReference type="EMBL" id="MU866312">
    <property type="protein sequence ID" value="KAK4173907.1"/>
    <property type="molecule type" value="Genomic_DNA"/>
</dbReference>
<gene>
    <name evidence="2" type="ORF">QBC36DRAFT_380620</name>
</gene>
<evidence type="ECO:0000313" key="3">
    <source>
        <dbReference type="Proteomes" id="UP001302321"/>
    </source>
</evidence>
<evidence type="ECO:0000313" key="2">
    <source>
        <dbReference type="EMBL" id="KAK4173907.1"/>
    </source>
</evidence>
<evidence type="ECO:0000259" key="1">
    <source>
        <dbReference type="Pfam" id="PF06985"/>
    </source>
</evidence>
<comment type="caution">
    <text evidence="2">The sequence shown here is derived from an EMBL/GenBank/DDBJ whole genome shotgun (WGS) entry which is preliminary data.</text>
</comment>
<dbReference type="Proteomes" id="UP001302321">
    <property type="component" value="Unassembled WGS sequence"/>
</dbReference>
<reference evidence="2" key="1">
    <citation type="journal article" date="2023" name="Mol. Phylogenet. Evol.">
        <title>Genome-scale phylogeny and comparative genomics of the fungal order Sordariales.</title>
        <authorList>
            <person name="Hensen N."/>
            <person name="Bonometti L."/>
            <person name="Westerberg I."/>
            <person name="Brannstrom I.O."/>
            <person name="Guillou S."/>
            <person name="Cros-Aarteil S."/>
            <person name="Calhoun S."/>
            <person name="Haridas S."/>
            <person name="Kuo A."/>
            <person name="Mondo S."/>
            <person name="Pangilinan J."/>
            <person name="Riley R."/>
            <person name="LaButti K."/>
            <person name="Andreopoulos B."/>
            <person name="Lipzen A."/>
            <person name="Chen C."/>
            <person name="Yan M."/>
            <person name="Daum C."/>
            <person name="Ng V."/>
            <person name="Clum A."/>
            <person name="Steindorff A."/>
            <person name="Ohm R.A."/>
            <person name="Martin F."/>
            <person name="Silar P."/>
            <person name="Natvig D.O."/>
            <person name="Lalanne C."/>
            <person name="Gautier V."/>
            <person name="Ament-Velasquez S.L."/>
            <person name="Kruys A."/>
            <person name="Hutchinson M.I."/>
            <person name="Powell A.J."/>
            <person name="Barry K."/>
            <person name="Miller A.N."/>
            <person name="Grigoriev I.V."/>
            <person name="Debuchy R."/>
            <person name="Gladieux P."/>
            <person name="Hiltunen Thoren M."/>
            <person name="Johannesson H."/>
        </authorList>
    </citation>
    <scope>NUCLEOTIDE SEQUENCE</scope>
    <source>
        <strain evidence="2">CBS 892.96</strain>
    </source>
</reference>
<accession>A0AAN6W445</accession>
<sequence length="294" mass="33811">MDFTSKEFILQLAAAMVWWRYIENLDEPRQSTLAQHFINQWKEDIREQSWKLEHFLQLSQEVVTRSVVSGRTSSNPALSSLWQWDKQTEEELTEDERCKNHSLAGDGIFPGFLWECVYDARLKKVYIERTIRVLECVATFMGHHEEDVYRTLLSQVKTLRLKDGDSNAMACALDILFKLLSAAPISLHKVPAGRYRFIDARSFADGASLRVVESKFLPKNRYAAISYVWKVVPSLSPEGPKSTMTIKSADNADPISLDTFRITCRAAVQLYYALLWLDGFCIKQGDEDDKAWQI</sequence>
<reference evidence="2" key="2">
    <citation type="submission" date="2023-05" db="EMBL/GenBank/DDBJ databases">
        <authorList>
            <consortium name="Lawrence Berkeley National Laboratory"/>
            <person name="Steindorff A."/>
            <person name="Hensen N."/>
            <person name="Bonometti L."/>
            <person name="Westerberg I."/>
            <person name="Brannstrom I.O."/>
            <person name="Guillou S."/>
            <person name="Cros-Aarteil S."/>
            <person name="Calhoun S."/>
            <person name="Haridas S."/>
            <person name="Kuo A."/>
            <person name="Mondo S."/>
            <person name="Pangilinan J."/>
            <person name="Riley R."/>
            <person name="Labutti K."/>
            <person name="Andreopoulos B."/>
            <person name="Lipzen A."/>
            <person name="Chen C."/>
            <person name="Yanf M."/>
            <person name="Daum C."/>
            <person name="Ng V."/>
            <person name="Clum A."/>
            <person name="Ohm R."/>
            <person name="Martin F."/>
            <person name="Silar P."/>
            <person name="Natvig D."/>
            <person name="Lalanne C."/>
            <person name="Gautier V."/>
            <person name="Ament-Velasquez S.L."/>
            <person name="Kruys A."/>
            <person name="Hutchinson M.I."/>
            <person name="Powell A.J."/>
            <person name="Barry K."/>
            <person name="Miller A.N."/>
            <person name="Grigoriev I.V."/>
            <person name="Debuchy R."/>
            <person name="Gladieux P."/>
            <person name="Thoren M.H."/>
            <person name="Johannesson H."/>
        </authorList>
    </citation>
    <scope>NUCLEOTIDE SEQUENCE</scope>
    <source>
        <strain evidence="2">CBS 892.96</strain>
    </source>
</reference>
<proteinExistence type="predicted"/>
<feature type="domain" description="Heterokaryon incompatibility" evidence="1">
    <location>
        <begin position="222"/>
        <end position="294"/>
    </location>
</feature>
<dbReference type="Pfam" id="PF06985">
    <property type="entry name" value="HET"/>
    <property type="match status" value="1"/>
</dbReference>
<organism evidence="2 3">
    <name type="scientific">Triangularia setosa</name>
    <dbReference type="NCBI Taxonomy" id="2587417"/>
    <lineage>
        <taxon>Eukaryota</taxon>
        <taxon>Fungi</taxon>
        <taxon>Dikarya</taxon>
        <taxon>Ascomycota</taxon>
        <taxon>Pezizomycotina</taxon>
        <taxon>Sordariomycetes</taxon>
        <taxon>Sordariomycetidae</taxon>
        <taxon>Sordariales</taxon>
        <taxon>Podosporaceae</taxon>
        <taxon>Triangularia</taxon>
    </lineage>
</organism>
<dbReference type="AlphaFoldDB" id="A0AAN6W445"/>
<name>A0AAN6W445_9PEZI</name>
<keyword evidence="3" id="KW-1185">Reference proteome</keyword>
<dbReference type="InterPro" id="IPR010730">
    <property type="entry name" value="HET"/>
</dbReference>